<dbReference type="PANTHER" id="PTHR30046:SF3">
    <property type="entry name" value="SECRETION SYSTEM APPARATUS LIPOPROTEIN SSAJ"/>
    <property type="match status" value="1"/>
</dbReference>
<evidence type="ECO:0000256" key="6">
    <source>
        <dbReference type="ARBA" id="ARBA00023136"/>
    </source>
</evidence>
<protein>
    <recommendedName>
        <fullName evidence="10">Lipoprotein</fullName>
    </recommendedName>
</protein>
<evidence type="ECO:0000256" key="1">
    <source>
        <dbReference type="ARBA" id="ARBA00004459"/>
    </source>
</evidence>
<dbReference type="Proteomes" id="UP000092247">
    <property type="component" value="Unassembled WGS sequence"/>
</dbReference>
<comment type="subcellular location">
    <subcellularLocation>
        <location evidence="1">Cell outer membrane</location>
        <topology evidence="1">Lipid-anchor</topology>
    </subcellularLocation>
</comment>
<feature type="domain" description="Flagellar M-ring N-terminal" evidence="11">
    <location>
        <begin position="25"/>
        <end position="189"/>
    </location>
</feature>
<dbReference type="InterPro" id="IPR043427">
    <property type="entry name" value="YscJ/FliF"/>
</dbReference>
<gene>
    <name evidence="12" type="ORF">AYY17_16315</name>
</gene>
<evidence type="ECO:0000256" key="5">
    <source>
        <dbReference type="ARBA" id="ARBA00022927"/>
    </source>
</evidence>
<evidence type="ECO:0000313" key="13">
    <source>
        <dbReference type="Proteomes" id="UP000092247"/>
    </source>
</evidence>
<dbReference type="PRINTS" id="PR01338">
    <property type="entry name" value="TYPE3OMKPROT"/>
</dbReference>
<feature type="transmembrane region" description="Helical" evidence="10">
    <location>
        <begin position="209"/>
        <end position="228"/>
    </location>
</feature>
<evidence type="ECO:0000256" key="4">
    <source>
        <dbReference type="ARBA" id="ARBA00022729"/>
    </source>
</evidence>
<dbReference type="EMBL" id="LZEX01000004">
    <property type="protein sequence ID" value="OBU10390.1"/>
    <property type="molecule type" value="Genomic_DNA"/>
</dbReference>
<keyword evidence="7 10" id="KW-0564">Palmitate</keyword>
<keyword evidence="5" id="KW-0653">Protein transport</keyword>
<evidence type="ECO:0000259" key="11">
    <source>
        <dbReference type="Pfam" id="PF01514"/>
    </source>
</evidence>
<evidence type="ECO:0000256" key="9">
    <source>
        <dbReference type="ARBA" id="ARBA00023288"/>
    </source>
</evidence>
<dbReference type="InterPro" id="IPR003282">
    <property type="entry name" value="T3SS_SctJ"/>
</dbReference>
<name>A0A1B8HM56_9GAMM</name>
<dbReference type="InterPro" id="IPR006182">
    <property type="entry name" value="FliF_N_dom"/>
</dbReference>
<dbReference type="RefSeq" id="WP_067422059.1">
    <property type="nucleotide sequence ID" value="NZ_LZEX01000004.1"/>
</dbReference>
<organism evidence="12 13">
    <name type="scientific">Morganella psychrotolerans</name>
    <dbReference type="NCBI Taxonomy" id="368603"/>
    <lineage>
        <taxon>Bacteria</taxon>
        <taxon>Pseudomonadati</taxon>
        <taxon>Pseudomonadota</taxon>
        <taxon>Gammaproteobacteria</taxon>
        <taxon>Enterobacterales</taxon>
        <taxon>Morganellaceae</taxon>
        <taxon>Morganella</taxon>
    </lineage>
</organism>
<dbReference type="NCBIfam" id="TIGR02544">
    <property type="entry name" value="III_secr_YscJ"/>
    <property type="match status" value="1"/>
</dbReference>
<dbReference type="InterPro" id="IPR045851">
    <property type="entry name" value="AMP-bd_C_sf"/>
</dbReference>
<dbReference type="Gene3D" id="3.30.300.30">
    <property type="match status" value="1"/>
</dbReference>
<accession>A0A1B8HM56</accession>
<evidence type="ECO:0000256" key="8">
    <source>
        <dbReference type="ARBA" id="ARBA00023237"/>
    </source>
</evidence>
<proteinExistence type="inferred from homology"/>
<dbReference type="GO" id="GO:0009306">
    <property type="term" value="P:protein secretion"/>
    <property type="evidence" value="ECO:0007669"/>
    <property type="project" value="InterPro"/>
</dbReference>
<dbReference type="PANTHER" id="PTHR30046">
    <property type="entry name" value="FLAGELLAR M-RING PROTEIN"/>
    <property type="match status" value="1"/>
</dbReference>
<dbReference type="Pfam" id="PF01514">
    <property type="entry name" value="YscJ_FliF"/>
    <property type="match status" value="1"/>
</dbReference>
<keyword evidence="6 10" id="KW-0472">Membrane</keyword>
<sequence>MHKILFILLITGFGLLLGGCKDGSILSSLNQRQSNEVLAALHKHQIQAVKIPQGKGLFTISVPEEQSRHAIHILQEYHLPSNERIEIAGIFPADSLIASPQSEKARLISAIEQRLEQSLLSFDAVTETRVHLSYPLSGSVNHKKRQEIPRASVLIYHSGIEDETQFTRDIQTFVINAFDGLTEETVSVILYPRKPALSLPPQPDSNTNLSPFFLLLPILLLLAGAGYFRRTQLQAFLMKRKMKNHE</sequence>
<evidence type="ECO:0000256" key="10">
    <source>
        <dbReference type="RuleBase" id="RU364102"/>
    </source>
</evidence>
<dbReference type="GO" id="GO:0009279">
    <property type="term" value="C:cell outer membrane"/>
    <property type="evidence" value="ECO:0007669"/>
    <property type="project" value="UniProtKB-SubCell"/>
</dbReference>
<keyword evidence="8 10" id="KW-0998">Cell outer membrane</keyword>
<keyword evidence="9 10" id="KW-0449">Lipoprotein</keyword>
<keyword evidence="4 10" id="KW-0732">Signal</keyword>
<reference evidence="12 13" key="1">
    <citation type="submission" date="2016-06" db="EMBL/GenBank/DDBJ databases">
        <authorList>
            <person name="Kjaerup R.B."/>
            <person name="Dalgaard T.S."/>
            <person name="Juul-Madsen H.R."/>
        </authorList>
    </citation>
    <scope>NUCLEOTIDE SEQUENCE [LARGE SCALE GENOMIC DNA]</scope>
    <source>
        <strain evidence="12 13">GCSL-Mp3</strain>
    </source>
</reference>
<dbReference type="Gene3D" id="3.30.70.1530">
    <property type="entry name" value="Hypothetical protein rpa1041"/>
    <property type="match status" value="1"/>
</dbReference>
<comment type="caution">
    <text evidence="12">The sequence shown here is derived from an EMBL/GenBank/DDBJ whole genome shotgun (WGS) entry which is preliminary data.</text>
</comment>
<dbReference type="AlphaFoldDB" id="A0A1B8HM56"/>
<keyword evidence="10" id="KW-1133">Transmembrane helix</keyword>
<evidence type="ECO:0000256" key="2">
    <source>
        <dbReference type="ARBA" id="ARBA00009509"/>
    </source>
</evidence>
<comment type="similarity">
    <text evidence="2 10">Belongs to the YscJ lipoprotein family.</text>
</comment>
<keyword evidence="10" id="KW-0812">Transmembrane</keyword>
<dbReference type="PROSITE" id="PS51257">
    <property type="entry name" value="PROKAR_LIPOPROTEIN"/>
    <property type="match status" value="1"/>
</dbReference>
<evidence type="ECO:0000256" key="7">
    <source>
        <dbReference type="ARBA" id="ARBA00023139"/>
    </source>
</evidence>
<evidence type="ECO:0000313" key="12">
    <source>
        <dbReference type="EMBL" id="OBU10390.1"/>
    </source>
</evidence>
<evidence type="ECO:0000256" key="3">
    <source>
        <dbReference type="ARBA" id="ARBA00022448"/>
    </source>
</evidence>
<keyword evidence="3" id="KW-0813">Transport</keyword>